<evidence type="ECO:0000256" key="4">
    <source>
        <dbReference type="ARBA" id="ARBA00022679"/>
    </source>
</evidence>
<dbReference type="FunFam" id="3.30.200.20:FF:000035">
    <property type="entry name" value="Serine/threonine protein kinase Stk1"/>
    <property type="match status" value="1"/>
</dbReference>
<evidence type="ECO:0000256" key="3">
    <source>
        <dbReference type="ARBA" id="ARBA00022544"/>
    </source>
</evidence>
<dbReference type="GO" id="GO:0009847">
    <property type="term" value="P:spore germination"/>
    <property type="evidence" value="ECO:0007669"/>
    <property type="project" value="UniProtKB-ARBA"/>
</dbReference>
<keyword evidence="15" id="KW-1133">Transmembrane helix</keyword>
<evidence type="ECO:0000256" key="8">
    <source>
        <dbReference type="ARBA" id="ARBA00022968"/>
    </source>
</evidence>
<dbReference type="CDD" id="cd14014">
    <property type="entry name" value="STKc_PknB_like"/>
    <property type="match status" value="1"/>
</dbReference>
<evidence type="ECO:0000256" key="10">
    <source>
        <dbReference type="ARBA" id="ARBA00048679"/>
    </source>
</evidence>
<dbReference type="AlphaFoldDB" id="A0A1I6SJN7"/>
<feature type="compositionally biased region" description="Polar residues" evidence="14">
    <location>
        <begin position="491"/>
        <end position="513"/>
    </location>
</feature>
<evidence type="ECO:0000259" key="16">
    <source>
        <dbReference type="PROSITE" id="PS50011"/>
    </source>
</evidence>
<evidence type="ECO:0000256" key="13">
    <source>
        <dbReference type="PROSITE-ProRule" id="PRU10141"/>
    </source>
</evidence>
<name>A0A1I6SJN7_9BACL</name>
<comment type="subcellular location">
    <subcellularLocation>
        <location evidence="11">Spore membrane</location>
        <topology evidence="11">Single-pass type II membrane protein</topology>
    </subcellularLocation>
</comment>
<comment type="catalytic activity">
    <reaction evidence="10">
        <text>L-seryl-[protein] + ATP = O-phospho-L-seryl-[protein] + ADP + H(+)</text>
        <dbReference type="Rhea" id="RHEA:17989"/>
        <dbReference type="Rhea" id="RHEA-COMP:9863"/>
        <dbReference type="Rhea" id="RHEA-COMP:11604"/>
        <dbReference type="ChEBI" id="CHEBI:15378"/>
        <dbReference type="ChEBI" id="CHEBI:29999"/>
        <dbReference type="ChEBI" id="CHEBI:30616"/>
        <dbReference type="ChEBI" id="CHEBI:83421"/>
        <dbReference type="ChEBI" id="CHEBI:456216"/>
        <dbReference type="EC" id="2.7.11.1"/>
    </reaction>
</comment>
<feature type="binding site" evidence="13">
    <location>
        <position position="53"/>
    </location>
    <ligand>
        <name>ATP</name>
        <dbReference type="ChEBI" id="CHEBI:30616"/>
    </ligand>
</feature>
<dbReference type="GO" id="GO:0004674">
    <property type="term" value="F:protein serine/threonine kinase activity"/>
    <property type="evidence" value="ECO:0007669"/>
    <property type="project" value="UniProtKB-KW"/>
</dbReference>
<evidence type="ECO:0000256" key="2">
    <source>
        <dbReference type="ARBA" id="ARBA00022527"/>
    </source>
</evidence>
<proteinExistence type="predicted"/>
<evidence type="ECO:0000256" key="15">
    <source>
        <dbReference type="SAM" id="Phobius"/>
    </source>
</evidence>
<feature type="region of interest" description="Disordered" evidence="14">
    <location>
        <begin position="368"/>
        <end position="452"/>
    </location>
</feature>
<keyword evidence="5 13" id="KW-0547">Nucleotide-binding</keyword>
<dbReference type="Gene3D" id="3.30.200.20">
    <property type="entry name" value="Phosphorylase Kinase, domain 1"/>
    <property type="match status" value="1"/>
</dbReference>
<dbReference type="PANTHER" id="PTHR43289:SF34">
    <property type="entry name" value="SERINE_THREONINE-PROTEIN KINASE YBDM-RELATED"/>
    <property type="match status" value="1"/>
</dbReference>
<evidence type="ECO:0000256" key="6">
    <source>
        <dbReference type="ARBA" id="ARBA00022777"/>
    </source>
</evidence>
<evidence type="ECO:0000313" key="17">
    <source>
        <dbReference type="EMBL" id="SFS77185.1"/>
    </source>
</evidence>
<dbReference type="EC" id="2.7.11.1" evidence="1"/>
<gene>
    <name evidence="17" type="ORF">SAMN05444972_107148</name>
</gene>
<feature type="compositionally biased region" description="Basic and acidic residues" evidence="14">
    <location>
        <begin position="384"/>
        <end position="398"/>
    </location>
</feature>
<dbReference type="Proteomes" id="UP000198660">
    <property type="component" value="Unassembled WGS sequence"/>
</dbReference>
<dbReference type="OrthoDB" id="9788659at2"/>
<evidence type="ECO:0000256" key="1">
    <source>
        <dbReference type="ARBA" id="ARBA00012513"/>
    </source>
</evidence>
<evidence type="ECO:0000256" key="12">
    <source>
        <dbReference type="ARBA" id="ARBA00070041"/>
    </source>
</evidence>
<keyword evidence="7 13" id="KW-0067">ATP-binding</keyword>
<dbReference type="Pfam" id="PF00069">
    <property type="entry name" value="Pkinase"/>
    <property type="match status" value="1"/>
</dbReference>
<keyword evidence="6 17" id="KW-0418">Kinase</keyword>
<keyword evidence="18" id="KW-1185">Reference proteome</keyword>
<dbReference type="GO" id="GO:0007165">
    <property type="term" value="P:signal transduction"/>
    <property type="evidence" value="ECO:0007669"/>
    <property type="project" value="UniProtKB-ARBA"/>
</dbReference>
<organism evidence="17 18">
    <name type="scientific">Marininema halotolerans</name>
    <dbReference type="NCBI Taxonomy" id="1155944"/>
    <lineage>
        <taxon>Bacteria</taxon>
        <taxon>Bacillati</taxon>
        <taxon>Bacillota</taxon>
        <taxon>Bacilli</taxon>
        <taxon>Bacillales</taxon>
        <taxon>Thermoactinomycetaceae</taxon>
        <taxon>Marininema</taxon>
    </lineage>
</organism>
<evidence type="ECO:0000256" key="9">
    <source>
        <dbReference type="ARBA" id="ARBA00047899"/>
    </source>
</evidence>
<feature type="region of interest" description="Disordered" evidence="14">
    <location>
        <begin position="490"/>
        <end position="513"/>
    </location>
</feature>
<dbReference type="SMART" id="SM00220">
    <property type="entry name" value="S_TKc"/>
    <property type="match status" value="1"/>
</dbReference>
<sequence>MYLIPQDEMRRVMLVEGKYLGGRYEILRRLGGGGMAVVYLARDQLLERQVAIKVMNESLSHDDDFIRRFAREAKAAAIMSHPHVINVYDVGREDHIHYMVMEYMNGASLMDVIEQRGSLPPEEAISIISQVCSGLSHAHEQGIIHRDIKPHNIMQRNGQYKLGDFGISRLNGATSITQTGFVMGSVHYFSPEQARGRDIGYQSDIYSLGVVLFYLVTGELPFQGEEAVAIALKHLQEPVPDPRMWNPHIPIGVCEVISRAMEKEPQHRYVSADEMKNDLDRVLENPLSSTRLMENDPAPVARQVIEDNHEDIHTPLSGERLPSRSHSGRVPELKKTRKKTGWIVAGAGLAIILLLFSFLVMSNLGSHPVNGASPKPVHHKKKVDHSEDNKDSVTHDPADDNDEGNQGDGTEDPTTNPTNPSDQSNEPTDDSYDWNQDIPGAQGDNNTFSGFSQTGANGNYQVNVAVKAAPGQGVFYDVILADHVGQRETTSHQPIQHTSDGTNYSPTKFSVSTPIPPGEGIVKIRMYRVDSGTNQSVDPVEYLLYKADQ</sequence>
<dbReference type="PANTHER" id="PTHR43289">
    <property type="entry name" value="MITOGEN-ACTIVATED PROTEIN KINASE KINASE KINASE 20-RELATED"/>
    <property type="match status" value="1"/>
</dbReference>
<keyword evidence="15" id="KW-0472">Membrane</keyword>
<feature type="compositionally biased region" description="Polar residues" evidence="14">
    <location>
        <begin position="443"/>
        <end position="452"/>
    </location>
</feature>
<dbReference type="GO" id="GO:0005524">
    <property type="term" value="F:ATP binding"/>
    <property type="evidence" value="ECO:0007669"/>
    <property type="project" value="UniProtKB-UniRule"/>
</dbReference>
<feature type="region of interest" description="Disordered" evidence="14">
    <location>
        <begin position="313"/>
        <end position="336"/>
    </location>
</feature>
<keyword evidence="15" id="KW-0812">Transmembrane</keyword>
<evidence type="ECO:0000256" key="7">
    <source>
        <dbReference type="ARBA" id="ARBA00022840"/>
    </source>
</evidence>
<dbReference type="InterPro" id="IPR017441">
    <property type="entry name" value="Protein_kinase_ATP_BS"/>
</dbReference>
<evidence type="ECO:0000256" key="11">
    <source>
        <dbReference type="ARBA" id="ARBA00060432"/>
    </source>
</evidence>
<keyword evidence="3" id="KW-0309">Germination</keyword>
<feature type="domain" description="Protein kinase" evidence="16">
    <location>
        <begin position="24"/>
        <end position="283"/>
    </location>
</feature>
<dbReference type="Gene3D" id="1.10.510.10">
    <property type="entry name" value="Transferase(Phosphotransferase) domain 1"/>
    <property type="match status" value="1"/>
</dbReference>
<evidence type="ECO:0000256" key="5">
    <source>
        <dbReference type="ARBA" id="ARBA00022741"/>
    </source>
</evidence>
<evidence type="ECO:0000256" key="14">
    <source>
        <dbReference type="SAM" id="MobiDB-lite"/>
    </source>
</evidence>
<dbReference type="InterPro" id="IPR011009">
    <property type="entry name" value="Kinase-like_dom_sf"/>
</dbReference>
<feature type="compositionally biased region" description="Polar residues" evidence="14">
    <location>
        <begin position="412"/>
        <end position="426"/>
    </location>
</feature>
<dbReference type="EMBL" id="FPAA01000007">
    <property type="protein sequence ID" value="SFS77185.1"/>
    <property type="molecule type" value="Genomic_DNA"/>
</dbReference>
<dbReference type="GO" id="GO:0071224">
    <property type="term" value="P:cellular response to peptidoglycan"/>
    <property type="evidence" value="ECO:0007669"/>
    <property type="project" value="UniProtKB-ARBA"/>
</dbReference>
<dbReference type="InterPro" id="IPR000719">
    <property type="entry name" value="Prot_kinase_dom"/>
</dbReference>
<keyword evidence="2 17" id="KW-0723">Serine/threonine-protein kinase</keyword>
<protein>
    <recommendedName>
        <fullName evidence="12">Serine/threonine-protein kinase PrkC</fullName>
        <ecNumber evidence="1">2.7.11.1</ecNumber>
    </recommendedName>
</protein>
<comment type="catalytic activity">
    <reaction evidence="9">
        <text>L-threonyl-[protein] + ATP = O-phospho-L-threonyl-[protein] + ADP + H(+)</text>
        <dbReference type="Rhea" id="RHEA:46608"/>
        <dbReference type="Rhea" id="RHEA-COMP:11060"/>
        <dbReference type="Rhea" id="RHEA-COMP:11605"/>
        <dbReference type="ChEBI" id="CHEBI:15378"/>
        <dbReference type="ChEBI" id="CHEBI:30013"/>
        <dbReference type="ChEBI" id="CHEBI:30616"/>
        <dbReference type="ChEBI" id="CHEBI:61977"/>
        <dbReference type="ChEBI" id="CHEBI:456216"/>
        <dbReference type="EC" id="2.7.11.1"/>
    </reaction>
</comment>
<keyword evidence="4" id="KW-0808">Transferase</keyword>
<keyword evidence="8" id="KW-0735">Signal-anchor</keyword>
<dbReference type="PROSITE" id="PS00107">
    <property type="entry name" value="PROTEIN_KINASE_ATP"/>
    <property type="match status" value="1"/>
</dbReference>
<dbReference type="SUPFAM" id="SSF56112">
    <property type="entry name" value="Protein kinase-like (PK-like)"/>
    <property type="match status" value="1"/>
</dbReference>
<accession>A0A1I6SJN7</accession>
<feature type="compositionally biased region" description="Acidic residues" evidence="14">
    <location>
        <begin position="399"/>
        <end position="411"/>
    </location>
</feature>
<reference evidence="18" key="1">
    <citation type="submission" date="2016-10" db="EMBL/GenBank/DDBJ databases">
        <authorList>
            <person name="Varghese N."/>
            <person name="Submissions S."/>
        </authorList>
    </citation>
    <scope>NUCLEOTIDE SEQUENCE [LARGE SCALE GENOMIC DNA]</scope>
    <source>
        <strain evidence="18">DSM 45789</strain>
    </source>
</reference>
<evidence type="ECO:0000313" key="18">
    <source>
        <dbReference type="Proteomes" id="UP000198660"/>
    </source>
</evidence>
<dbReference type="FunFam" id="1.10.510.10:FF:000021">
    <property type="entry name" value="Serine/threonine protein kinase"/>
    <property type="match status" value="1"/>
</dbReference>
<dbReference type="PROSITE" id="PS50011">
    <property type="entry name" value="PROTEIN_KINASE_DOM"/>
    <property type="match status" value="1"/>
</dbReference>
<feature type="transmembrane region" description="Helical" evidence="15">
    <location>
        <begin position="342"/>
        <end position="361"/>
    </location>
</feature>